<sequence>MARIDEPETAGLAGDPGRLLALSDGIFAIAMTLLVLDVAVPDDLEVREFQESLRDLWPKVAAYGLSFTILAAFWLDHRRIFLWVRHVDDAVLRVSLCGLGAIALLPFPTALLAEYPARTVSVALYAGTIAVTDLLHLALFVIVWRRSQLQHEPISDHVGRAMAADLITSIVVFGASVGIAFASPRAAMWSWAVLLPVKVVMGRRARAGARTP</sequence>
<organism evidence="1 2">
    <name type="scientific">Streptomyces achmelvichensis</name>
    <dbReference type="NCBI Taxonomy" id="3134111"/>
    <lineage>
        <taxon>Bacteria</taxon>
        <taxon>Bacillati</taxon>
        <taxon>Actinomycetota</taxon>
        <taxon>Actinomycetes</taxon>
        <taxon>Kitasatosporales</taxon>
        <taxon>Streptomycetaceae</taxon>
        <taxon>Streptomyces</taxon>
    </lineage>
</organism>
<dbReference type="EMBL" id="JBBKAJ010000022">
    <property type="protein sequence ID" value="MEJ8639478.1"/>
    <property type="molecule type" value="Genomic_DNA"/>
</dbReference>
<reference evidence="1" key="1">
    <citation type="submission" date="2024-03" db="EMBL/GenBank/DDBJ databases">
        <title>Novel Streptomyces species of biotechnological and ecological value are a feature of Machair soil.</title>
        <authorList>
            <person name="Prole J.R."/>
            <person name="Goodfellow M."/>
            <person name="Allenby N."/>
            <person name="Ward A.C."/>
        </authorList>
    </citation>
    <scope>NUCLEOTIDE SEQUENCE</scope>
    <source>
        <strain evidence="1">MS2.AVA.5</strain>
    </source>
</reference>
<evidence type="ECO:0000313" key="1">
    <source>
        <dbReference type="EMBL" id="MEJ8639478.1"/>
    </source>
</evidence>
<keyword evidence="2" id="KW-1185">Reference proteome</keyword>
<proteinExistence type="predicted"/>
<name>A0ACC6Q7E2_9ACTN</name>
<gene>
    <name evidence="1" type="ORF">WKI67_39665</name>
</gene>
<protein>
    <submittedName>
        <fullName evidence="1">TMEM175 family protein</fullName>
    </submittedName>
</protein>
<evidence type="ECO:0000313" key="2">
    <source>
        <dbReference type="Proteomes" id="UP001377168"/>
    </source>
</evidence>
<dbReference type="Proteomes" id="UP001377168">
    <property type="component" value="Unassembled WGS sequence"/>
</dbReference>
<comment type="caution">
    <text evidence="1">The sequence shown here is derived from an EMBL/GenBank/DDBJ whole genome shotgun (WGS) entry which is preliminary data.</text>
</comment>
<accession>A0ACC6Q7E2</accession>